<evidence type="ECO:0000259" key="6">
    <source>
        <dbReference type="PROSITE" id="PS51999"/>
    </source>
</evidence>
<keyword evidence="5" id="KW-0812">Transmembrane</keyword>
<evidence type="ECO:0000256" key="1">
    <source>
        <dbReference type="ARBA" id="ARBA00022723"/>
    </source>
</evidence>
<dbReference type="Pfam" id="PF06839">
    <property type="entry name" value="Zn_ribbon_GRF"/>
    <property type="match status" value="1"/>
</dbReference>
<name>A0A8T0PHU0_PANVG</name>
<dbReference type="PANTHER" id="PTHR33248">
    <property type="entry name" value="ZINC ION-BINDING PROTEIN"/>
    <property type="match status" value="1"/>
</dbReference>
<keyword evidence="3" id="KW-0862">Zinc</keyword>
<comment type="caution">
    <text evidence="7">The sequence shown here is derived from an EMBL/GenBank/DDBJ whole genome shotgun (WGS) entry which is preliminary data.</text>
</comment>
<keyword evidence="5" id="KW-0472">Membrane</keyword>
<evidence type="ECO:0000256" key="3">
    <source>
        <dbReference type="ARBA" id="ARBA00022833"/>
    </source>
</evidence>
<dbReference type="GO" id="GO:0008270">
    <property type="term" value="F:zinc ion binding"/>
    <property type="evidence" value="ECO:0007669"/>
    <property type="project" value="UniProtKB-KW"/>
</dbReference>
<evidence type="ECO:0000256" key="4">
    <source>
        <dbReference type="PROSITE-ProRule" id="PRU01343"/>
    </source>
</evidence>
<evidence type="ECO:0000313" key="7">
    <source>
        <dbReference type="EMBL" id="KAG2560665.1"/>
    </source>
</evidence>
<feature type="transmembrane region" description="Helical" evidence="5">
    <location>
        <begin position="123"/>
        <end position="142"/>
    </location>
</feature>
<keyword evidence="2 4" id="KW-0863">Zinc-finger</keyword>
<dbReference type="Proteomes" id="UP000823388">
    <property type="component" value="Chromosome 8K"/>
</dbReference>
<dbReference type="PROSITE" id="PS51999">
    <property type="entry name" value="ZF_GRF"/>
    <property type="match status" value="1"/>
</dbReference>
<proteinExistence type="predicted"/>
<evidence type="ECO:0000256" key="2">
    <source>
        <dbReference type="ARBA" id="ARBA00022771"/>
    </source>
</evidence>
<dbReference type="EMBL" id="CM029051">
    <property type="protein sequence ID" value="KAG2560665.1"/>
    <property type="molecule type" value="Genomic_DNA"/>
</dbReference>
<keyword evidence="8" id="KW-1185">Reference proteome</keyword>
<sequence length="144" mass="15960">MSFASTSRSSSYLGVSDHRCHCGELCGMWVSRTPRNPGRVFIKCICRRCDCGFWQWKDIADCAGAATSSQGAPETSPALGNHGPVDGYPSQSATRANGLDAPADFRAEVDRLRREYLELEGKIYRAFVCWFTLALVIVWFASRV</sequence>
<dbReference type="AlphaFoldDB" id="A0A8T0PHU0"/>
<keyword evidence="5" id="KW-1133">Transmembrane helix</keyword>
<accession>A0A8T0PHU0</accession>
<keyword evidence="1" id="KW-0479">Metal-binding</keyword>
<reference evidence="7" key="1">
    <citation type="submission" date="2020-05" db="EMBL/GenBank/DDBJ databases">
        <title>WGS assembly of Panicum virgatum.</title>
        <authorList>
            <person name="Lovell J.T."/>
            <person name="Jenkins J."/>
            <person name="Shu S."/>
            <person name="Juenger T.E."/>
            <person name="Schmutz J."/>
        </authorList>
    </citation>
    <scope>NUCLEOTIDE SEQUENCE</scope>
    <source>
        <strain evidence="7">AP13</strain>
    </source>
</reference>
<feature type="domain" description="GRF-type" evidence="6">
    <location>
        <begin position="20"/>
        <end position="60"/>
    </location>
</feature>
<evidence type="ECO:0000256" key="5">
    <source>
        <dbReference type="SAM" id="Phobius"/>
    </source>
</evidence>
<gene>
    <name evidence="7" type="ORF">PVAP13_8KG100800</name>
</gene>
<evidence type="ECO:0000313" key="8">
    <source>
        <dbReference type="Proteomes" id="UP000823388"/>
    </source>
</evidence>
<organism evidence="7 8">
    <name type="scientific">Panicum virgatum</name>
    <name type="common">Blackwell switchgrass</name>
    <dbReference type="NCBI Taxonomy" id="38727"/>
    <lineage>
        <taxon>Eukaryota</taxon>
        <taxon>Viridiplantae</taxon>
        <taxon>Streptophyta</taxon>
        <taxon>Embryophyta</taxon>
        <taxon>Tracheophyta</taxon>
        <taxon>Spermatophyta</taxon>
        <taxon>Magnoliopsida</taxon>
        <taxon>Liliopsida</taxon>
        <taxon>Poales</taxon>
        <taxon>Poaceae</taxon>
        <taxon>PACMAD clade</taxon>
        <taxon>Panicoideae</taxon>
        <taxon>Panicodae</taxon>
        <taxon>Paniceae</taxon>
        <taxon>Panicinae</taxon>
        <taxon>Panicum</taxon>
        <taxon>Panicum sect. Hiantes</taxon>
    </lineage>
</organism>
<dbReference type="InterPro" id="IPR010666">
    <property type="entry name" value="Znf_GRF"/>
</dbReference>
<protein>
    <recommendedName>
        <fullName evidence="6">GRF-type domain-containing protein</fullName>
    </recommendedName>
</protein>